<accession>A0A9D1TMT6</accession>
<evidence type="ECO:0000259" key="1">
    <source>
        <dbReference type="Pfam" id="PF06172"/>
    </source>
</evidence>
<proteinExistence type="predicted"/>
<dbReference type="EMBL" id="DXHU01000015">
    <property type="protein sequence ID" value="HIV98862.1"/>
    <property type="molecule type" value="Genomic_DNA"/>
</dbReference>
<sequence>MVRLEEIIKRYSLVPLEKEGGYFSFLSAFGNDAGCIFYLITKNSFSSLHALENDEIWFFLEGGNAEQVIYENGERSVRVLGKDSRFSLVRKNCFQATRLLDGDYALFSTVMSPRYKDSDYITPSSLFLLSHPEAEELL</sequence>
<gene>
    <name evidence="2" type="ORF">IAB12_03655</name>
</gene>
<dbReference type="PANTHER" id="PTHR33387">
    <property type="entry name" value="RMLC-LIKE JELLY ROLL FOLD PROTEIN"/>
    <property type="match status" value="1"/>
</dbReference>
<dbReference type="Pfam" id="PF06172">
    <property type="entry name" value="Cupin_5"/>
    <property type="match status" value="1"/>
</dbReference>
<protein>
    <submittedName>
        <fullName evidence="2">Cupin domain-containing protein</fullName>
    </submittedName>
</protein>
<dbReference type="InterPro" id="IPR039935">
    <property type="entry name" value="YML079W-like"/>
</dbReference>
<comment type="caution">
    <text evidence="2">The sequence shown here is derived from an EMBL/GenBank/DDBJ whole genome shotgun (WGS) entry which is preliminary data.</text>
</comment>
<name>A0A9D1TMT6_9SPIO</name>
<reference evidence="2" key="2">
    <citation type="submission" date="2021-04" db="EMBL/GenBank/DDBJ databases">
        <authorList>
            <person name="Gilroy R."/>
        </authorList>
    </citation>
    <scope>NUCLEOTIDE SEQUENCE</scope>
    <source>
        <strain evidence="2">Gambia11-129</strain>
    </source>
</reference>
<dbReference type="SUPFAM" id="SSF51182">
    <property type="entry name" value="RmlC-like cupins"/>
    <property type="match status" value="1"/>
</dbReference>
<dbReference type="InterPro" id="IPR009327">
    <property type="entry name" value="Cupin_DUF985"/>
</dbReference>
<organism evidence="2 3">
    <name type="scientific">Candidatus Ornithospirochaeta avicola</name>
    <dbReference type="NCBI Taxonomy" id="2840896"/>
    <lineage>
        <taxon>Bacteria</taxon>
        <taxon>Pseudomonadati</taxon>
        <taxon>Spirochaetota</taxon>
        <taxon>Spirochaetia</taxon>
        <taxon>Spirochaetales</taxon>
        <taxon>Spirochaetaceae</taxon>
        <taxon>Spirochaetaceae incertae sedis</taxon>
        <taxon>Candidatus Ornithospirochaeta</taxon>
    </lineage>
</organism>
<feature type="domain" description="DUF985" evidence="1">
    <location>
        <begin position="5"/>
        <end position="120"/>
    </location>
</feature>
<dbReference type="PANTHER" id="PTHR33387:SF3">
    <property type="entry name" value="DUF985 DOMAIN-CONTAINING PROTEIN"/>
    <property type="match status" value="1"/>
</dbReference>
<evidence type="ECO:0000313" key="3">
    <source>
        <dbReference type="Proteomes" id="UP000823936"/>
    </source>
</evidence>
<dbReference type="InterPro" id="IPR014710">
    <property type="entry name" value="RmlC-like_jellyroll"/>
</dbReference>
<dbReference type="Proteomes" id="UP000823936">
    <property type="component" value="Unassembled WGS sequence"/>
</dbReference>
<evidence type="ECO:0000313" key="2">
    <source>
        <dbReference type="EMBL" id="HIV98862.1"/>
    </source>
</evidence>
<reference evidence="2" key="1">
    <citation type="journal article" date="2021" name="PeerJ">
        <title>Extensive microbial diversity within the chicken gut microbiome revealed by metagenomics and culture.</title>
        <authorList>
            <person name="Gilroy R."/>
            <person name="Ravi A."/>
            <person name="Getino M."/>
            <person name="Pursley I."/>
            <person name="Horton D.L."/>
            <person name="Alikhan N.F."/>
            <person name="Baker D."/>
            <person name="Gharbi K."/>
            <person name="Hall N."/>
            <person name="Watson M."/>
            <person name="Adriaenssens E.M."/>
            <person name="Foster-Nyarko E."/>
            <person name="Jarju S."/>
            <person name="Secka A."/>
            <person name="Antonio M."/>
            <person name="Oren A."/>
            <person name="Chaudhuri R.R."/>
            <person name="La Ragione R."/>
            <person name="Hildebrand F."/>
            <person name="Pallen M.J."/>
        </authorList>
    </citation>
    <scope>NUCLEOTIDE SEQUENCE</scope>
    <source>
        <strain evidence="2">Gambia11-129</strain>
    </source>
</reference>
<dbReference type="Gene3D" id="2.60.120.10">
    <property type="entry name" value="Jelly Rolls"/>
    <property type="match status" value="1"/>
</dbReference>
<dbReference type="AlphaFoldDB" id="A0A9D1TMT6"/>
<dbReference type="InterPro" id="IPR011051">
    <property type="entry name" value="RmlC_Cupin_sf"/>
</dbReference>